<sequence>MLDQLLAVKACREVGIRSRIASIDRQEKECIERRVRLFDRQQELRAERAALFKGAPVVGPDAFQRLKRSLAALYEEECTVIAEVNAIREDLITCKAERENRFVELRQNLRSQEKLTILLEVGDDAR</sequence>
<evidence type="ECO:0000313" key="1">
    <source>
        <dbReference type="EMBL" id="KLU21495.1"/>
    </source>
</evidence>
<dbReference type="RefSeq" id="WP_047896909.1">
    <property type="nucleotide sequence ID" value="NZ_AEJF01000214.1"/>
</dbReference>
<dbReference type="PATRIC" id="fig|908627.4.peg.7958"/>
<accession>A0A0J1CL55</accession>
<evidence type="ECO:0000313" key="2">
    <source>
        <dbReference type="Proteomes" id="UP000035963"/>
    </source>
</evidence>
<keyword evidence="2" id="KW-1185">Reference proteome</keyword>
<name>A0A0J1CL55_9BURK</name>
<protein>
    <recommendedName>
        <fullName evidence="3">Flagellar FliJ protein</fullName>
    </recommendedName>
</protein>
<dbReference type="Proteomes" id="UP000035963">
    <property type="component" value="Unassembled WGS sequence"/>
</dbReference>
<comment type="caution">
    <text evidence="1">The sequence shown here is derived from an EMBL/GenBank/DDBJ whole genome shotgun (WGS) entry which is preliminary data.</text>
</comment>
<dbReference type="EMBL" id="AEJF01000214">
    <property type="protein sequence ID" value="KLU21495.1"/>
    <property type="molecule type" value="Genomic_DNA"/>
</dbReference>
<proteinExistence type="predicted"/>
<evidence type="ECO:0008006" key="3">
    <source>
        <dbReference type="Google" id="ProtNLM"/>
    </source>
</evidence>
<gene>
    <name evidence="1" type="ORF">EOS_35580</name>
</gene>
<reference evidence="1 2" key="1">
    <citation type="journal article" date="2015" name="Genome Announc.">
        <title>Draft Genome Sequence of Burkholderia sp. Strain PML1(12), an Ectomycorrhizosphere-Inhabiting Bacterium with Effective Mineral-Weathering Ability.</title>
        <authorList>
            <person name="Uroz S."/>
            <person name="Oger P."/>
        </authorList>
    </citation>
    <scope>NUCLEOTIDE SEQUENCE [LARGE SCALE GENOMIC DNA]</scope>
    <source>
        <strain evidence="2">PML1(12)</strain>
    </source>
</reference>
<organism evidence="1 2">
    <name type="scientific">Caballeronia mineralivorans PML1(12)</name>
    <dbReference type="NCBI Taxonomy" id="908627"/>
    <lineage>
        <taxon>Bacteria</taxon>
        <taxon>Pseudomonadati</taxon>
        <taxon>Pseudomonadota</taxon>
        <taxon>Betaproteobacteria</taxon>
        <taxon>Burkholderiales</taxon>
        <taxon>Burkholderiaceae</taxon>
        <taxon>Caballeronia</taxon>
    </lineage>
</organism>
<dbReference type="AlphaFoldDB" id="A0A0J1CL55"/>